<evidence type="ECO:0000313" key="1">
    <source>
        <dbReference type="EMBL" id="RML48619.1"/>
    </source>
</evidence>
<dbReference type="Proteomes" id="UP000277952">
    <property type="component" value="Unassembled WGS sequence"/>
</dbReference>
<accession>A0A3M2WAQ3</accession>
<sequence>MAGRRHFDCRPLQVAAVLDNKGGKPAMLMIDSDTFKAELDAANLAREALIDHQILPKPYDRDWHQAESARLLEAYQAATNSLAPHMKKVVELSETVALTGK</sequence>
<comment type="caution">
    <text evidence="1">The sequence shown here is derived from an EMBL/GenBank/DDBJ whole genome shotgun (WGS) entry which is preliminary data.</text>
</comment>
<gene>
    <name evidence="1" type="ORF">ALQ94_03511</name>
</gene>
<dbReference type="EMBL" id="RBNS01000296">
    <property type="protein sequence ID" value="RML48619.1"/>
    <property type="molecule type" value="Genomic_DNA"/>
</dbReference>
<proteinExistence type="predicted"/>
<dbReference type="AlphaFoldDB" id="A0A3M2WAQ3"/>
<organism evidence="1 2">
    <name type="scientific">Pseudomonas amygdali pv. morsprunorum</name>
    <dbReference type="NCBI Taxonomy" id="129138"/>
    <lineage>
        <taxon>Bacteria</taxon>
        <taxon>Pseudomonadati</taxon>
        <taxon>Pseudomonadota</taxon>
        <taxon>Gammaproteobacteria</taxon>
        <taxon>Pseudomonadales</taxon>
        <taxon>Pseudomonadaceae</taxon>
        <taxon>Pseudomonas</taxon>
        <taxon>Pseudomonas amygdali</taxon>
    </lineage>
</organism>
<evidence type="ECO:0000313" key="2">
    <source>
        <dbReference type="Proteomes" id="UP000277952"/>
    </source>
</evidence>
<name>A0A3M2WAQ3_PSEA0</name>
<protein>
    <submittedName>
        <fullName evidence="1">Uncharacterized protein</fullName>
    </submittedName>
</protein>
<reference evidence="1 2" key="1">
    <citation type="submission" date="2018-08" db="EMBL/GenBank/DDBJ databases">
        <title>Recombination of ecologically and evolutionarily significant loci maintains genetic cohesion in the Pseudomonas syringae species complex.</title>
        <authorList>
            <person name="Dillon M."/>
            <person name="Thakur S."/>
            <person name="Almeida R.N.D."/>
            <person name="Weir B.S."/>
            <person name="Guttman D.S."/>
        </authorList>
    </citation>
    <scope>NUCLEOTIDE SEQUENCE [LARGE SCALE GENOMIC DNA]</scope>
    <source>
        <strain evidence="1 2">19322</strain>
    </source>
</reference>